<dbReference type="EC" id="7.1.1.1" evidence="4 15"/>
<feature type="transmembrane region" description="Helical" evidence="16">
    <location>
        <begin position="155"/>
        <end position="179"/>
    </location>
</feature>
<dbReference type="Gene3D" id="3.40.50.1220">
    <property type="entry name" value="TPP-binding domain"/>
    <property type="match status" value="1"/>
</dbReference>
<keyword evidence="9 15" id="KW-0521">NADP</keyword>
<keyword evidence="11 16" id="KW-1133">Transmembrane helix</keyword>
<comment type="function">
    <text evidence="1 15">The transhydrogenation between NADH and NADP is coupled to respiration and ATP hydrolysis and functions as a proton pump across the membrane.</text>
</comment>
<reference evidence="18" key="1">
    <citation type="journal article" date="2014" name="Int. J. Syst. Evol. Microbiol.">
        <title>Complete genome sequence of Corynebacterium casei LMG S-19264T (=DSM 44701T), isolated from a smear-ripened cheese.</title>
        <authorList>
            <consortium name="US DOE Joint Genome Institute (JGI-PGF)"/>
            <person name="Walter F."/>
            <person name="Albersmeier A."/>
            <person name="Kalinowski J."/>
            <person name="Ruckert C."/>
        </authorList>
    </citation>
    <scope>NUCLEOTIDE SEQUENCE</scope>
    <source>
        <strain evidence="18">NBRC 108769</strain>
    </source>
</reference>
<evidence type="ECO:0000256" key="16">
    <source>
        <dbReference type="SAM" id="Phobius"/>
    </source>
</evidence>
<protein>
    <recommendedName>
        <fullName evidence="5 15">NAD(P) transhydrogenase subunit beta</fullName>
        <ecNumber evidence="4 15">7.1.1.1</ecNumber>
    </recommendedName>
    <alternativeName>
        <fullName evidence="15">Nicotinamide nucleotide transhydrogenase subunit beta</fullName>
    </alternativeName>
</protein>
<dbReference type="Pfam" id="PF02233">
    <property type="entry name" value="PNTB"/>
    <property type="match status" value="1"/>
</dbReference>
<sequence>MIKTILDIGFLIAAISFINGLRRLSTPATARKGNLIAGAGMILAIIIAIIYPLGDEGSGNYPWIIGGIAIGSLIGWVAAKKVQMTAMPQLVSIFNGLGGACAVLLAVLEMLKSSADNKIGIAISVFTLLVGAISFTGSILAYLKLDGKVKDKHVILPGHTYVNIAFLIASIVIAVLYVLNPSSTMLIVLIVISLVYGFSFVAPIGGADMPVVISLLNSLTGISAATAGFIYNNQIMIIGGILVGASGTILTVLMCNAMNRSLLNVIIGGFGSSGGSSSGADLDGKTAKEVSSYDAAVMLNYSSSVMIVPGYGLAVAQAQKVCKELDELLSENGVDVNYAIHPVAGRMPGHMNVLLAEADVPYAKLKDLDEANAMLPSTDVVVIVGANDVVNPSALDDPGSPVYGMPVLKVWEAKNVIIMKRSMSPGYAGIQNPLFFNDNSSMFFGDAKDSINKLVTEIKSLG</sequence>
<feature type="domain" description="NADP transhydrogenase beta-like" evidence="17">
    <location>
        <begin position="9"/>
        <end position="456"/>
    </location>
</feature>
<feature type="transmembrane region" description="Helical" evidence="16">
    <location>
        <begin position="6"/>
        <end position="22"/>
    </location>
</feature>
<keyword evidence="6 15" id="KW-1003">Cell membrane</keyword>
<dbReference type="Proteomes" id="UP001156666">
    <property type="component" value="Unassembled WGS sequence"/>
</dbReference>
<reference evidence="18" key="2">
    <citation type="submission" date="2023-01" db="EMBL/GenBank/DDBJ databases">
        <title>Draft genome sequence of Portibacter lacus strain NBRC 108769.</title>
        <authorList>
            <person name="Sun Q."/>
            <person name="Mori K."/>
        </authorList>
    </citation>
    <scope>NUCLEOTIDE SEQUENCE</scope>
    <source>
        <strain evidence="18">NBRC 108769</strain>
    </source>
</reference>
<evidence type="ECO:0000259" key="17">
    <source>
        <dbReference type="Pfam" id="PF02233"/>
    </source>
</evidence>
<comment type="caution">
    <text evidence="18">The sequence shown here is derived from an EMBL/GenBank/DDBJ whole genome shotgun (WGS) entry which is preliminary data.</text>
</comment>
<organism evidence="18 19">
    <name type="scientific">Portibacter lacus</name>
    <dbReference type="NCBI Taxonomy" id="1099794"/>
    <lineage>
        <taxon>Bacteria</taxon>
        <taxon>Pseudomonadati</taxon>
        <taxon>Bacteroidota</taxon>
        <taxon>Saprospiria</taxon>
        <taxon>Saprospirales</taxon>
        <taxon>Haliscomenobacteraceae</taxon>
        <taxon>Portibacter</taxon>
    </lineage>
</organism>
<dbReference type="EMBL" id="BSOH01000021">
    <property type="protein sequence ID" value="GLR18596.1"/>
    <property type="molecule type" value="Genomic_DNA"/>
</dbReference>
<dbReference type="GO" id="GO:0008750">
    <property type="term" value="F:proton-translocating NAD(P)+ transhydrogenase activity"/>
    <property type="evidence" value="ECO:0007669"/>
    <property type="project" value="UniProtKB-EC"/>
</dbReference>
<dbReference type="InterPro" id="IPR012136">
    <property type="entry name" value="NADH_DH_b"/>
</dbReference>
<dbReference type="AlphaFoldDB" id="A0AA37WE70"/>
<keyword evidence="12 15" id="KW-0520">NAD</keyword>
<dbReference type="InterPro" id="IPR029035">
    <property type="entry name" value="DHS-like_NAD/FAD-binding_dom"/>
</dbReference>
<evidence type="ECO:0000256" key="1">
    <source>
        <dbReference type="ARBA" id="ARBA00003943"/>
    </source>
</evidence>
<dbReference type="GO" id="GO:0050661">
    <property type="term" value="F:NADP binding"/>
    <property type="evidence" value="ECO:0007669"/>
    <property type="project" value="InterPro"/>
</dbReference>
<feature type="transmembrane region" description="Helical" evidence="16">
    <location>
        <begin position="60"/>
        <end position="78"/>
    </location>
</feature>
<evidence type="ECO:0000313" key="18">
    <source>
        <dbReference type="EMBL" id="GLR18596.1"/>
    </source>
</evidence>
<dbReference type="PANTHER" id="PTHR44758">
    <property type="entry name" value="NAD(P) TRANSHYDROGENASE SUBUNIT BETA"/>
    <property type="match status" value="1"/>
</dbReference>
<dbReference type="PIRSF" id="PIRSF000204">
    <property type="entry name" value="PNTB"/>
    <property type="match status" value="1"/>
</dbReference>
<comment type="catalytic activity">
    <reaction evidence="14 15">
        <text>NAD(+) + NADPH + H(+)(in) = NADH + NADP(+) + H(+)(out)</text>
        <dbReference type="Rhea" id="RHEA:47992"/>
        <dbReference type="ChEBI" id="CHEBI:15378"/>
        <dbReference type="ChEBI" id="CHEBI:57540"/>
        <dbReference type="ChEBI" id="CHEBI:57783"/>
        <dbReference type="ChEBI" id="CHEBI:57945"/>
        <dbReference type="ChEBI" id="CHEBI:58349"/>
        <dbReference type="EC" id="7.1.1.1"/>
    </reaction>
</comment>
<name>A0AA37WE70_9BACT</name>
<keyword evidence="7 15" id="KW-0997">Cell inner membrane</keyword>
<evidence type="ECO:0000256" key="5">
    <source>
        <dbReference type="ARBA" id="ARBA00014581"/>
    </source>
</evidence>
<feature type="transmembrane region" description="Helical" evidence="16">
    <location>
        <begin position="34"/>
        <end position="54"/>
    </location>
</feature>
<evidence type="ECO:0000256" key="11">
    <source>
        <dbReference type="ARBA" id="ARBA00022989"/>
    </source>
</evidence>
<proteinExistence type="inferred from homology"/>
<keyword evidence="19" id="KW-1185">Reference proteome</keyword>
<dbReference type="SUPFAM" id="SSF52467">
    <property type="entry name" value="DHS-like NAD/FAD-binding domain"/>
    <property type="match status" value="1"/>
</dbReference>
<evidence type="ECO:0000256" key="14">
    <source>
        <dbReference type="ARBA" id="ARBA00048202"/>
    </source>
</evidence>
<feature type="transmembrane region" description="Helical" evidence="16">
    <location>
        <begin position="90"/>
        <end position="108"/>
    </location>
</feature>
<evidence type="ECO:0000256" key="2">
    <source>
        <dbReference type="ARBA" id="ARBA00004429"/>
    </source>
</evidence>
<evidence type="ECO:0000313" key="19">
    <source>
        <dbReference type="Proteomes" id="UP001156666"/>
    </source>
</evidence>
<evidence type="ECO:0000256" key="7">
    <source>
        <dbReference type="ARBA" id="ARBA00022519"/>
    </source>
</evidence>
<gene>
    <name evidence="18" type="primary">pntB</name>
    <name evidence="18" type="ORF">GCM10007940_32120</name>
</gene>
<evidence type="ECO:0000256" key="4">
    <source>
        <dbReference type="ARBA" id="ARBA00012943"/>
    </source>
</evidence>
<feature type="transmembrane region" description="Helical" evidence="16">
    <location>
        <begin position="211"/>
        <end position="231"/>
    </location>
</feature>
<dbReference type="InterPro" id="IPR034300">
    <property type="entry name" value="PNTB-like"/>
</dbReference>
<evidence type="ECO:0000256" key="9">
    <source>
        <dbReference type="ARBA" id="ARBA00022857"/>
    </source>
</evidence>
<evidence type="ECO:0000256" key="3">
    <source>
        <dbReference type="ARBA" id="ARBA00007919"/>
    </source>
</evidence>
<feature type="transmembrane region" description="Helical" evidence="16">
    <location>
        <begin position="120"/>
        <end position="143"/>
    </location>
</feature>
<accession>A0AA37WE70</accession>
<dbReference type="RefSeq" id="WP_235294280.1">
    <property type="nucleotide sequence ID" value="NZ_BSOH01000021.1"/>
</dbReference>
<keyword evidence="13 15" id="KW-0472">Membrane</keyword>
<evidence type="ECO:0000256" key="13">
    <source>
        <dbReference type="ARBA" id="ARBA00023136"/>
    </source>
</evidence>
<keyword evidence="10 15" id="KW-1278">Translocase</keyword>
<dbReference type="PANTHER" id="PTHR44758:SF1">
    <property type="entry name" value="NAD(P) TRANSHYDROGENASE SUBUNIT BETA"/>
    <property type="match status" value="1"/>
</dbReference>
<evidence type="ECO:0000256" key="8">
    <source>
        <dbReference type="ARBA" id="ARBA00022692"/>
    </source>
</evidence>
<comment type="subcellular location">
    <subcellularLocation>
        <location evidence="2">Cell inner membrane</location>
        <topology evidence="2">Multi-pass membrane protein</topology>
    </subcellularLocation>
</comment>
<evidence type="ECO:0000256" key="6">
    <source>
        <dbReference type="ARBA" id="ARBA00022475"/>
    </source>
</evidence>
<feature type="transmembrane region" description="Helical" evidence="16">
    <location>
        <begin position="185"/>
        <end position="204"/>
    </location>
</feature>
<dbReference type="GO" id="GO:0005886">
    <property type="term" value="C:plasma membrane"/>
    <property type="evidence" value="ECO:0007669"/>
    <property type="project" value="UniProtKB-SubCell"/>
</dbReference>
<keyword evidence="8 16" id="KW-0812">Transmembrane</keyword>
<comment type="similarity">
    <text evidence="3 15">Belongs to the PNT beta subunit family.</text>
</comment>
<evidence type="ECO:0000256" key="12">
    <source>
        <dbReference type="ARBA" id="ARBA00023027"/>
    </source>
</evidence>
<feature type="transmembrane region" description="Helical" evidence="16">
    <location>
        <begin position="237"/>
        <end position="255"/>
    </location>
</feature>
<evidence type="ECO:0000256" key="10">
    <source>
        <dbReference type="ARBA" id="ARBA00022967"/>
    </source>
</evidence>
<evidence type="ECO:0000256" key="15">
    <source>
        <dbReference type="PIRNR" id="PIRNR000204"/>
    </source>
</evidence>